<proteinExistence type="predicted"/>
<reference evidence="2 3" key="1">
    <citation type="submission" date="2020-08" db="EMBL/GenBank/DDBJ databases">
        <title>Genomic Encyclopedia of Type Strains, Phase IV (KMG-IV): sequencing the most valuable type-strain genomes for metagenomic binning, comparative biology and taxonomic classification.</title>
        <authorList>
            <person name="Goeker M."/>
        </authorList>
    </citation>
    <scope>NUCLEOTIDE SEQUENCE [LARGE SCALE GENOMIC DNA]</scope>
    <source>
        <strain evidence="2 3">DSM 29781</strain>
    </source>
</reference>
<comment type="caution">
    <text evidence="2">The sequence shown here is derived from an EMBL/GenBank/DDBJ whole genome shotgun (WGS) entry which is preliminary data.</text>
</comment>
<dbReference type="InterPro" id="IPR025500">
    <property type="entry name" value="DUF4390"/>
</dbReference>
<keyword evidence="3" id="KW-1185">Reference proteome</keyword>
<accession>A0A7W8M9A0</accession>
<dbReference type="Proteomes" id="UP000532440">
    <property type="component" value="Unassembled WGS sequence"/>
</dbReference>
<dbReference type="EMBL" id="JACHGB010000005">
    <property type="protein sequence ID" value="MBB5272831.1"/>
    <property type="molecule type" value="Genomic_DNA"/>
</dbReference>
<sequence length="191" mass="21449">MTARLARALVLVATFLAALAAFQPASAADAIEARSVRIERSAGGDGWELSADFHLPLPDRLEEAVNRGVALYFVLEFELARPRWYWWDEMAASASQTWRLGYHALTQQYRLTQGGGFAQAFGSLGEALQTLSRVRGWRVIEAGDASPGSEYQARVRMRLDASMLPKPFQVTAITNRDWNLQAEWTRFRFVP</sequence>
<keyword evidence="1" id="KW-0732">Signal</keyword>
<organism evidence="2 3">
    <name type="scientific">Quisquiliibacterium transsilvanicum</name>
    <dbReference type="NCBI Taxonomy" id="1549638"/>
    <lineage>
        <taxon>Bacteria</taxon>
        <taxon>Pseudomonadati</taxon>
        <taxon>Pseudomonadota</taxon>
        <taxon>Betaproteobacteria</taxon>
        <taxon>Burkholderiales</taxon>
        <taxon>Burkholderiaceae</taxon>
        <taxon>Quisquiliibacterium</taxon>
    </lineage>
</organism>
<feature type="chain" id="PRO_5031199742" description="DUF4390 domain-containing protein" evidence="1">
    <location>
        <begin position="28"/>
        <end position="191"/>
    </location>
</feature>
<evidence type="ECO:0000256" key="1">
    <source>
        <dbReference type="SAM" id="SignalP"/>
    </source>
</evidence>
<dbReference type="RefSeq" id="WP_183968745.1">
    <property type="nucleotide sequence ID" value="NZ_BAABEW010000012.1"/>
</dbReference>
<dbReference type="AlphaFoldDB" id="A0A7W8M9A0"/>
<gene>
    <name evidence="2" type="ORF">HNQ70_002854</name>
</gene>
<feature type="signal peptide" evidence="1">
    <location>
        <begin position="1"/>
        <end position="27"/>
    </location>
</feature>
<evidence type="ECO:0008006" key="4">
    <source>
        <dbReference type="Google" id="ProtNLM"/>
    </source>
</evidence>
<evidence type="ECO:0000313" key="2">
    <source>
        <dbReference type="EMBL" id="MBB5272831.1"/>
    </source>
</evidence>
<dbReference type="Pfam" id="PF14334">
    <property type="entry name" value="DUF4390"/>
    <property type="match status" value="1"/>
</dbReference>
<evidence type="ECO:0000313" key="3">
    <source>
        <dbReference type="Proteomes" id="UP000532440"/>
    </source>
</evidence>
<protein>
    <recommendedName>
        <fullName evidence="4">DUF4390 domain-containing protein</fullName>
    </recommendedName>
</protein>
<name>A0A7W8M9A0_9BURK</name>